<dbReference type="InterPro" id="IPR004330">
    <property type="entry name" value="FAR1_DNA_bnd_dom"/>
</dbReference>
<feature type="domain" description="FAR1" evidence="1">
    <location>
        <begin position="32"/>
        <end position="118"/>
    </location>
</feature>
<reference evidence="3 4" key="1">
    <citation type="journal article" date="2020" name="IScience">
        <title>Genome Sequencing of the Endangered Kingdonia uniflora (Circaeasteraceae, Ranunculales) Reveals Potential Mechanisms of Evolutionary Specialization.</title>
        <authorList>
            <person name="Sun Y."/>
            <person name="Deng T."/>
            <person name="Zhang A."/>
            <person name="Moore M.J."/>
            <person name="Landis J.B."/>
            <person name="Lin N."/>
            <person name="Zhang H."/>
            <person name="Zhang X."/>
            <person name="Huang J."/>
            <person name="Zhang X."/>
            <person name="Sun H."/>
            <person name="Wang H."/>
        </authorList>
    </citation>
    <scope>NUCLEOTIDE SEQUENCE [LARGE SCALE GENOMIC DNA]</scope>
    <source>
        <strain evidence="3">TB1705</strain>
        <tissue evidence="3">Leaf</tissue>
    </source>
</reference>
<comment type="caution">
    <text evidence="3">The sequence shown here is derived from an EMBL/GenBank/DDBJ whole genome shotgun (WGS) entry which is preliminary data.</text>
</comment>
<evidence type="ECO:0000313" key="3">
    <source>
        <dbReference type="EMBL" id="KAF6140728.1"/>
    </source>
</evidence>
<dbReference type="OrthoDB" id="1894539at2759"/>
<proteinExistence type="predicted"/>
<dbReference type="Pfam" id="PF10551">
    <property type="entry name" value="MULE"/>
    <property type="match status" value="1"/>
</dbReference>
<evidence type="ECO:0000259" key="1">
    <source>
        <dbReference type="Pfam" id="PF03101"/>
    </source>
</evidence>
<dbReference type="AlphaFoldDB" id="A0A7J7LDR2"/>
<evidence type="ECO:0000259" key="2">
    <source>
        <dbReference type="Pfam" id="PF10551"/>
    </source>
</evidence>
<dbReference type="Pfam" id="PF03101">
    <property type="entry name" value="FAR1"/>
    <property type="match status" value="1"/>
</dbReference>
<sequence>MDSSENTVHSSKNVQNLPIVGMEFQSEEKAYDFYNLYARSIGFSIRRGSPSVRTNKVVRRRVLCCSKQGQYQKHSRGTHEKKCLDTRTNCEAKIVITLFGNIYRLVEFKENHNHELAPPSQVHHLWSQQKVYNKHKVLMKNMYDSGIGSTDMFDLMSTEVGGPQNLNFTLLDCVNAIQRMRRSDILEKGDAQMLLEYFKSMKKKNSYFFYAIQINENNQICSCFWADTKSRSDYYFFKDVLSFDTTYQTNALEKPYAPFICVNNHGQSVFFGCVLLLDETTQTFVWLFHTFLEAMNGKYPITVFTDQAMSIGNTIREVFLDTRHHLCLWHIYQNAAKHLSTEFETFTSFAKDFKT</sequence>
<dbReference type="EMBL" id="JACGCM010002352">
    <property type="protein sequence ID" value="KAF6140728.1"/>
    <property type="molecule type" value="Genomic_DNA"/>
</dbReference>
<dbReference type="InterPro" id="IPR018289">
    <property type="entry name" value="MULE_transposase_dom"/>
</dbReference>
<gene>
    <name evidence="3" type="ORF">GIB67_035155</name>
</gene>
<dbReference type="PANTHER" id="PTHR47718">
    <property type="entry name" value="OS01G0519700 PROTEIN"/>
    <property type="match status" value="1"/>
</dbReference>
<name>A0A7J7LDR2_9MAGN</name>
<feature type="domain" description="MULE transposase" evidence="2">
    <location>
        <begin position="240"/>
        <end position="334"/>
    </location>
</feature>
<organism evidence="3 4">
    <name type="scientific">Kingdonia uniflora</name>
    <dbReference type="NCBI Taxonomy" id="39325"/>
    <lineage>
        <taxon>Eukaryota</taxon>
        <taxon>Viridiplantae</taxon>
        <taxon>Streptophyta</taxon>
        <taxon>Embryophyta</taxon>
        <taxon>Tracheophyta</taxon>
        <taxon>Spermatophyta</taxon>
        <taxon>Magnoliopsida</taxon>
        <taxon>Ranunculales</taxon>
        <taxon>Circaeasteraceae</taxon>
        <taxon>Kingdonia</taxon>
    </lineage>
</organism>
<accession>A0A7J7LDR2</accession>
<evidence type="ECO:0000313" key="4">
    <source>
        <dbReference type="Proteomes" id="UP000541444"/>
    </source>
</evidence>
<evidence type="ECO:0008006" key="5">
    <source>
        <dbReference type="Google" id="ProtNLM"/>
    </source>
</evidence>
<protein>
    <recommendedName>
        <fullName evidence="5">Protein FAR1-RELATED SEQUENCE</fullName>
    </recommendedName>
</protein>
<keyword evidence="4" id="KW-1185">Reference proteome</keyword>
<dbReference type="Proteomes" id="UP000541444">
    <property type="component" value="Unassembled WGS sequence"/>
</dbReference>